<evidence type="ECO:0000256" key="1">
    <source>
        <dbReference type="SAM" id="MobiDB-lite"/>
    </source>
</evidence>
<sequence>MKMPKTSWPASHQPGATSRHKNRPIQPPESQKRAGSVGGRYTHRRGWVHHHWVYPLPGTYLGPTPQPYVKPNEPKAVTLFWEFDPTNTVTAPRAGRSGAPRSAGVLSQSVWWAEAKENDPGTATYPNITKLILVWSSIGHQSAGRSGLGNPRHPHTLKDSVHPQILLIPVLLHNFAPLYHPRPAATVAGGTAPFRNLHRKREFWE</sequence>
<reference evidence="2" key="1">
    <citation type="submission" date="2023-03" db="EMBL/GenBank/DDBJ databases">
        <title>Massive genome expansion in bonnet fungi (Mycena s.s.) driven by repeated elements and novel gene families across ecological guilds.</title>
        <authorList>
            <consortium name="Lawrence Berkeley National Laboratory"/>
            <person name="Harder C.B."/>
            <person name="Miyauchi S."/>
            <person name="Viragh M."/>
            <person name="Kuo A."/>
            <person name="Thoen E."/>
            <person name="Andreopoulos B."/>
            <person name="Lu D."/>
            <person name="Skrede I."/>
            <person name="Drula E."/>
            <person name="Henrissat B."/>
            <person name="Morin E."/>
            <person name="Kohler A."/>
            <person name="Barry K."/>
            <person name="LaButti K."/>
            <person name="Morin E."/>
            <person name="Salamov A."/>
            <person name="Lipzen A."/>
            <person name="Mereny Z."/>
            <person name="Hegedus B."/>
            <person name="Baldrian P."/>
            <person name="Stursova M."/>
            <person name="Weitz H."/>
            <person name="Taylor A."/>
            <person name="Grigoriev I.V."/>
            <person name="Nagy L.G."/>
            <person name="Martin F."/>
            <person name="Kauserud H."/>
        </authorList>
    </citation>
    <scope>NUCLEOTIDE SEQUENCE</scope>
    <source>
        <strain evidence="2">9284</strain>
    </source>
</reference>
<organism evidence="2 3">
    <name type="scientific">Roridomyces roridus</name>
    <dbReference type="NCBI Taxonomy" id="1738132"/>
    <lineage>
        <taxon>Eukaryota</taxon>
        <taxon>Fungi</taxon>
        <taxon>Dikarya</taxon>
        <taxon>Basidiomycota</taxon>
        <taxon>Agaricomycotina</taxon>
        <taxon>Agaricomycetes</taxon>
        <taxon>Agaricomycetidae</taxon>
        <taxon>Agaricales</taxon>
        <taxon>Marasmiineae</taxon>
        <taxon>Mycenaceae</taxon>
        <taxon>Roridomyces</taxon>
    </lineage>
</organism>
<proteinExistence type="predicted"/>
<accession>A0AAD7FD51</accession>
<name>A0AAD7FD51_9AGAR</name>
<feature type="region of interest" description="Disordered" evidence="1">
    <location>
        <begin position="1"/>
        <end position="39"/>
    </location>
</feature>
<comment type="caution">
    <text evidence="2">The sequence shown here is derived from an EMBL/GenBank/DDBJ whole genome shotgun (WGS) entry which is preliminary data.</text>
</comment>
<gene>
    <name evidence="2" type="ORF">FB45DRAFT_872538</name>
</gene>
<dbReference type="Proteomes" id="UP001221142">
    <property type="component" value="Unassembled WGS sequence"/>
</dbReference>
<dbReference type="EMBL" id="JARKIF010000021">
    <property type="protein sequence ID" value="KAJ7617050.1"/>
    <property type="molecule type" value="Genomic_DNA"/>
</dbReference>
<evidence type="ECO:0000313" key="3">
    <source>
        <dbReference type="Proteomes" id="UP001221142"/>
    </source>
</evidence>
<evidence type="ECO:0000313" key="2">
    <source>
        <dbReference type="EMBL" id="KAJ7617050.1"/>
    </source>
</evidence>
<dbReference type="AlphaFoldDB" id="A0AAD7FD51"/>
<protein>
    <submittedName>
        <fullName evidence="2">Uncharacterized protein</fullName>
    </submittedName>
</protein>
<keyword evidence="3" id="KW-1185">Reference proteome</keyword>